<dbReference type="Gene3D" id="3.40.309.10">
    <property type="entry name" value="Aldehyde Dehydrogenase, Chain A, domain 2"/>
    <property type="match status" value="1"/>
</dbReference>
<dbReference type="SUPFAM" id="SSF53720">
    <property type="entry name" value="ALDH-like"/>
    <property type="match status" value="1"/>
</dbReference>
<evidence type="ECO:0000256" key="1">
    <source>
        <dbReference type="ARBA" id="ARBA00023002"/>
    </source>
</evidence>
<accession>Q8DI80</accession>
<protein>
    <submittedName>
        <fullName evidence="2">Tlr1710 protein</fullName>
    </submittedName>
</protein>
<dbReference type="PANTHER" id="PTHR11063:SF8">
    <property type="entry name" value="DELTA-1-PYRROLINE-5-CARBOXYLATE SYNTHASE"/>
    <property type="match status" value="1"/>
</dbReference>
<dbReference type="RefSeq" id="WP_011057547.1">
    <property type="nucleotide sequence ID" value="NC_004113.1"/>
</dbReference>
<dbReference type="InterPro" id="IPR016163">
    <property type="entry name" value="Ald_DH_C"/>
</dbReference>
<sequence>MAMLPEPLKRARVASTYLSQASYALRQEALRHLIEELATAEPLLLEQNTLDLESSRDLAVSQIVLGWLRLTHERLQRIRQWLEHLYHAADPWQQPLPTRPERFQYAVPLGVVALVYEGLPTLSLMLAGMALKTGNALVLWSGESSHYTAGAIATLIEAALSKTSLPKTTIQTLSLSPASWLGDPTAVDLALVYGRSRFVAEQRAAARCPLVSLSLGNTYLVWDGSVSPESVLNCIQRSHQANPDRALAIEKVIVLANVNPSHLAFVINELSQAGYKQGVDEHLHRNYAEIPLVDASEWPLPYLDQRLAWHYEEDLTAAVNWIHQYGSAASGIIASSYEDCRAFYQQVQTPLVFVNRPPQLERLDALALGVAAKGPQRGLFSLAQLLSTKQVYL</sequence>
<dbReference type="InterPro" id="IPR016162">
    <property type="entry name" value="Ald_DH_N"/>
</dbReference>
<dbReference type="eggNOG" id="COG0014">
    <property type="taxonomic scope" value="Bacteria"/>
</dbReference>
<dbReference type="KEGG" id="tel:tlr1710"/>
<keyword evidence="3" id="KW-1185">Reference proteome</keyword>
<dbReference type="PATRIC" id="fig|197221.4.peg.1791"/>
<keyword evidence="1" id="KW-0560">Oxidoreductase</keyword>
<dbReference type="Proteomes" id="UP000000440">
    <property type="component" value="Chromosome"/>
</dbReference>
<reference evidence="2 3" key="1">
    <citation type="journal article" date="2002" name="DNA Res.">
        <title>Complete genome structure of the thermophilic cyanobacterium Thermosynechococcus elongatus BP-1.</title>
        <authorList>
            <person name="Nakamura Y."/>
            <person name="Kaneko T."/>
            <person name="Sato S."/>
            <person name="Ikeuchi M."/>
            <person name="Katoh H."/>
            <person name="Sasamoto S."/>
            <person name="Watanabe A."/>
            <person name="Iriguchi M."/>
            <person name="Kawashima K."/>
            <person name="Kimura T."/>
            <person name="Kishida Y."/>
            <person name="Kiyokawa C."/>
            <person name="Kohara M."/>
            <person name="Matsumoto M."/>
            <person name="Matsuno A."/>
            <person name="Nakazaki N."/>
            <person name="Shimpo S."/>
            <person name="Sugimoto M."/>
            <person name="Takeuchi C."/>
            <person name="Yamada M."/>
            <person name="Tabata S."/>
        </authorList>
    </citation>
    <scope>NUCLEOTIDE SEQUENCE [LARGE SCALE GENOMIC DNA]</scope>
    <source>
        <strain evidence="3">IAM M-273 / NIES-2133 / BP-1</strain>
    </source>
</reference>
<dbReference type="STRING" id="197221.gene:10748314"/>
<dbReference type="EMBL" id="BA000039">
    <property type="protein sequence ID" value="BAC09262.1"/>
    <property type="molecule type" value="Genomic_DNA"/>
</dbReference>
<dbReference type="InterPro" id="IPR016161">
    <property type="entry name" value="Ald_DH/histidinol_DH"/>
</dbReference>
<dbReference type="AlphaFoldDB" id="Q8DI80"/>
<proteinExistence type="predicted"/>
<dbReference type="GO" id="GO:0050661">
    <property type="term" value="F:NADP binding"/>
    <property type="evidence" value="ECO:0007669"/>
    <property type="project" value="InterPro"/>
</dbReference>
<dbReference type="PANTHER" id="PTHR11063">
    <property type="entry name" value="GLUTAMATE SEMIALDEHYDE DEHYDROGENASE"/>
    <property type="match status" value="1"/>
</dbReference>
<dbReference type="GO" id="GO:0004350">
    <property type="term" value="F:glutamate-5-semialdehyde dehydrogenase activity"/>
    <property type="evidence" value="ECO:0007669"/>
    <property type="project" value="InterPro"/>
</dbReference>
<evidence type="ECO:0000313" key="2">
    <source>
        <dbReference type="EMBL" id="BAC09262.1"/>
    </source>
</evidence>
<name>Q8DI80_THEVB</name>
<dbReference type="EnsemblBacteria" id="BAC09262">
    <property type="protein sequence ID" value="BAC09262"/>
    <property type="gene ID" value="BAC09262"/>
</dbReference>
<dbReference type="InterPro" id="IPR012134">
    <property type="entry name" value="Glu-5-SA_DH"/>
</dbReference>
<evidence type="ECO:0000313" key="3">
    <source>
        <dbReference type="Proteomes" id="UP000000440"/>
    </source>
</evidence>
<dbReference type="Gene3D" id="3.40.605.10">
    <property type="entry name" value="Aldehyde Dehydrogenase, Chain A, domain 1"/>
    <property type="match status" value="1"/>
</dbReference>
<dbReference type="PIRSF" id="PIRSF000151">
    <property type="entry name" value="GPR"/>
    <property type="match status" value="1"/>
</dbReference>
<gene>
    <name evidence="2" type="ordered locus">tlr1710</name>
</gene>
<organism evidence="2 3">
    <name type="scientific">Thermosynechococcus vestitus (strain NIES-2133 / IAM M-273 / BP-1)</name>
    <dbReference type="NCBI Taxonomy" id="197221"/>
    <lineage>
        <taxon>Bacteria</taxon>
        <taxon>Bacillati</taxon>
        <taxon>Cyanobacteriota</taxon>
        <taxon>Cyanophyceae</taxon>
        <taxon>Acaryochloridales</taxon>
        <taxon>Thermosynechococcaceae</taxon>
        <taxon>Thermosynechococcus</taxon>
    </lineage>
</organism>